<evidence type="ECO:0000256" key="2">
    <source>
        <dbReference type="SAM" id="SignalP"/>
    </source>
</evidence>
<protein>
    <submittedName>
        <fullName evidence="3">Uncharacterized protein</fullName>
    </submittedName>
</protein>
<accession>A0AA43QKX4</accession>
<gene>
    <name evidence="3" type="ORF">OHK93_005426</name>
</gene>
<proteinExistence type="predicted"/>
<dbReference type="EMBL" id="JAPUFD010000003">
    <property type="protein sequence ID" value="MDI1486200.1"/>
    <property type="molecule type" value="Genomic_DNA"/>
</dbReference>
<evidence type="ECO:0000313" key="3">
    <source>
        <dbReference type="EMBL" id="MDI1486200.1"/>
    </source>
</evidence>
<feature type="chain" id="PRO_5041289637" evidence="2">
    <location>
        <begin position="24"/>
        <end position="193"/>
    </location>
</feature>
<feature type="signal peptide" evidence="2">
    <location>
        <begin position="1"/>
        <end position="23"/>
    </location>
</feature>
<evidence type="ECO:0000313" key="4">
    <source>
        <dbReference type="Proteomes" id="UP001161017"/>
    </source>
</evidence>
<name>A0AA43QKX4_9LECA</name>
<reference evidence="3" key="1">
    <citation type="journal article" date="2023" name="Genome Biol. Evol.">
        <title>First Whole Genome Sequence and Flow Cytometry Genome Size Data for the Lichen-Forming Fungus Ramalina farinacea (Ascomycota).</title>
        <authorList>
            <person name="Llewellyn T."/>
            <person name="Mian S."/>
            <person name="Hill R."/>
            <person name="Leitch I.J."/>
            <person name="Gaya E."/>
        </authorList>
    </citation>
    <scope>NUCLEOTIDE SEQUENCE</scope>
    <source>
        <strain evidence="3">LIQ254RAFAR</strain>
    </source>
</reference>
<dbReference type="Proteomes" id="UP001161017">
    <property type="component" value="Unassembled WGS sequence"/>
</dbReference>
<feature type="region of interest" description="Disordered" evidence="1">
    <location>
        <begin position="47"/>
        <end position="71"/>
    </location>
</feature>
<keyword evidence="4" id="KW-1185">Reference proteome</keyword>
<dbReference type="PROSITE" id="PS51257">
    <property type="entry name" value="PROKAR_LIPOPROTEIN"/>
    <property type="match status" value="1"/>
</dbReference>
<sequence length="193" mass="20522">MKTSSSLAAAAYLLLFSPSLSLAQSCTVTSNTKITFFGWPDNGPPAGPDNAFDCGRGNGPDGQPIAGGTGSYDDPISLATATNNKNLPKCGIVYIPQLRKYFRNEDDCEQCNTDWTNGGQYHVDLWTGSNQQDDGSALTNCENSLNAGSVIVASHGHDVKSIIGRNHGRLHLGGSLYRYVPLADHEAFKAVLG</sequence>
<keyword evidence="2" id="KW-0732">Signal</keyword>
<evidence type="ECO:0000256" key="1">
    <source>
        <dbReference type="SAM" id="MobiDB-lite"/>
    </source>
</evidence>
<comment type="caution">
    <text evidence="3">The sequence shown here is derived from an EMBL/GenBank/DDBJ whole genome shotgun (WGS) entry which is preliminary data.</text>
</comment>
<dbReference type="AlphaFoldDB" id="A0AA43QKX4"/>
<feature type="compositionally biased region" description="Gly residues" evidence="1">
    <location>
        <begin position="56"/>
        <end position="70"/>
    </location>
</feature>
<organism evidence="3 4">
    <name type="scientific">Ramalina farinacea</name>
    <dbReference type="NCBI Taxonomy" id="258253"/>
    <lineage>
        <taxon>Eukaryota</taxon>
        <taxon>Fungi</taxon>
        <taxon>Dikarya</taxon>
        <taxon>Ascomycota</taxon>
        <taxon>Pezizomycotina</taxon>
        <taxon>Lecanoromycetes</taxon>
        <taxon>OSLEUM clade</taxon>
        <taxon>Lecanoromycetidae</taxon>
        <taxon>Lecanorales</taxon>
        <taxon>Lecanorineae</taxon>
        <taxon>Ramalinaceae</taxon>
        <taxon>Ramalina</taxon>
    </lineage>
</organism>